<keyword evidence="3" id="KW-1185">Reference proteome</keyword>
<feature type="transmembrane region" description="Helical" evidence="1">
    <location>
        <begin position="36"/>
        <end position="55"/>
    </location>
</feature>
<dbReference type="Pfam" id="PF03334">
    <property type="entry name" value="PhaG_MnhG_YufB"/>
    <property type="match status" value="1"/>
</dbReference>
<dbReference type="GO" id="GO:0015297">
    <property type="term" value="F:antiporter activity"/>
    <property type="evidence" value="ECO:0007669"/>
    <property type="project" value="InterPro"/>
</dbReference>
<dbReference type="GO" id="GO:0098662">
    <property type="term" value="P:inorganic cation transmembrane transport"/>
    <property type="evidence" value="ECO:0007669"/>
    <property type="project" value="InterPro"/>
</dbReference>
<reference evidence="2 3" key="1">
    <citation type="submission" date="2019-04" db="EMBL/GenBank/DDBJ databases">
        <title>Streptomyces oryziradicis sp. nov., a novel actinomycete isolated from rhizosphere soil of rice (Oryza sativa L.).</title>
        <authorList>
            <person name="Li C."/>
        </authorList>
    </citation>
    <scope>NUCLEOTIDE SEQUENCE [LARGE SCALE GENOMIC DNA]</scope>
    <source>
        <strain evidence="2 3">NEAU-C40</strain>
    </source>
</reference>
<comment type="caution">
    <text evidence="2">The sequence shown here is derived from an EMBL/GenBank/DDBJ whole genome shotgun (WGS) entry which is preliminary data.</text>
</comment>
<dbReference type="AlphaFoldDB" id="A0A4U0RUB3"/>
<proteinExistence type="predicted"/>
<dbReference type="EMBL" id="SUMC01000097">
    <property type="protein sequence ID" value="TJZ99745.1"/>
    <property type="molecule type" value="Genomic_DNA"/>
</dbReference>
<organism evidence="2 3">
    <name type="scientific">Actinacidiphila oryziradicis</name>
    <dbReference type="NCBI Taxonomy" id="2571141"/>
    <lineage>
        <taxon>Bacteria</taxon>
        <taxon>Bacillati</taxon>
        <taxon>Actinomycetota</taxon>
        <taxon>Actinomycetes</taxon>
        <taxon>Kitasatosporales</taxon>
        <taxon>Streptomycetaceae</taxon>
        <taxon>Actinacidiphila</taxon>
    </lineage>
</organism>
<feature type="transmembrane region" description="Helical" evidence="1">
    <location>
        <begin position="6"/>
        <end position="29"/>
    </location>
</feature>
<protein>
    <submittedName>
        <fullName evidence="2">Monovalent cation/H(+) antiporter subunit G</fullName>
    </submittedName>
</protein>
<keyword evidence="1" id="KW-1133">Transmembrane helix</keyword>
<gene>
    <name evidence="2" type="ORF">FCI23_44650</name>
</gene>
<keyword evidence="1" id="KW-0812">Transmembrane</keyword>
<evidence type="ECO:0000313" key="2">
    <source>
        <dbReference type="EMBL" id="TJZ99745.1"/>
    </source>
</evidence>
<dbReference type="PROSITE" id="PS51257">
    <property type="entry name" value="PROKAR_LIPOPROTEIN"/>
    <property type="match status" value="1"/>
</dbReference>
<evidence type="ECO:0000313" key="3">
    <source>
        <dbReference type="Proteomes" id="UP000305778"/>
    </source>
</evidence>
<dbReference type="Proteomes" id="UP000305778">
    <property type="component" value="Unassembled WGS sequence"/>
</dbReference>
<accession>A0A4U0RUB3</accession>
<dbReference type="RefSeq" id="WP_136729766.1">
    <property type="nucleotide sequence ID" value="NZ_JAOPYF010000247.1"/>
</dbReference>
<feature type="transmembrane region" description="Helical" evidence="1">
    <location>
        <begin position="67"/>
        <end position="86"/>
    </location>
</feature>
<dbReference type="OrthoDB" id="3700460at2"/>
<keyword evidence="1" id="KW-0472">Membrane</keyword>
<evidence type="ECO:0000256" key="1">
    <source>
        <dbReference type="SAM" id="Phobius"/>
    </source>
</evidence>
<name>A0A4U0RUB3_9ACTN</name>
<sequence length="102" mass="10178">MSIRHVIALVLLVAGTAVLLLSACALLVLPRPYARLHALASATSLGAPLIALALALDTGPGRGAVKLLAIGALLAVSGPITTMAIGRVTIATDPGHPEEADT</sequence>
<dbReference type="InterPro" id="IPR005133">
    <property type="entry name" value="PhaG_MnhG_YufB"/>
</dbReference>